<evidence type="ECO:0000256" key="9">
    <source>
        <dbReference type="RuleBase" id="RU361240"/>
    </source>
</evidence>
<dbReference type="GO" id="GO:0004177">
    <property type="term" value="F:aminopeptidase activity"/>
    <property type="evidence" value="ECO:0007669"/>
    <property type="project" value="UniProtKB-KW"/>
</dbReference>
<keyword evidence="3 9" id="KW-0645">Protease</keyword>
<dbReference type="Gene3D" id="3.40.630.10">
    <property type="entry name" value="Zn peptidases"/>
    <property type="match status" value="1"/>
</dbReference>
<reference evidence="11 12" key="1">
    <citation type="journal article" date="2016" name="Proc. Natl. Acad. Sci. U.S.A.">
        <title>Comparative genomics of biotechnologically important yeasts.</title>
        <authorList>
            <person name="Riley R."/>
            <person name="Haridas S."/>
            <person name="Wolfe K.H."/>
            <person name="Lopes M.R."/>
            <person name="Hittinger C.T."/>
            <person name="Goeker M."/>
            <person name="Salamov A.A."/>
            <person name="Wisecaver J.H."/>
            <person name="Long T.M."/>
            <person name="Calvey C.H."/>
            <person name="Aerts A.L."/>
            <person name="Barry K.W."/>
            <person name="Choi C."/>
            <person name="Clum A."/>
            <person name="Coughlan A.Y."/>
            <person name="Deshpande S."/>
            <person name="Douglass A.P."/>
            <person name="Hanson S.J."/>
            <person name="Klenk H.-P."/>
            <person name="LaButti K.M."/>
            <person name="Lapidus A."/>
            <person name="Lindquist E.A."/>
            <person name="Lipzen A.M."/>
            <person name="Meier-Kolthoff J.P."/>
            <person name="Ohm R.A."/>
            <person name="Otillar R.P."/>
            <person name="Pangilinan J.L."/>
            <person name="Peng Y."/>
            <person name="Rokas A."/>
            <person name="Rosa C.A."/>
            <person name="Scheuner C."/>
            <person name="Sibirny A.A."/>
            <person name="Slot J.C."/>
            <person name="Stielow J.B."/>
            <person name="Sun H."/>
            <person name="Kurtzman C.P."/>
            <person name="Blackwell M."/>
            <person name="Grigoriev I.V."/>
            <person name="Jeffries T.W."/>
        </authorList>
    </citation>
    <scope>NUCLEOTIDE SEQUENCE [LARGE SCALE GENOMIC DNA]</scope>
    <source>
        <strain evidence="11 12">NRRL Y-11557</strain>
    </source>
</reference>
<keyword evidence="7 9" id="KW-0862">Zinc</keyword>
<dbReference type="AlphaFoldDB" id="A0A1E3QBW9"/>
<evidence type="ECO:0000256" key="6">
    <source>
        <dbReference type="ARBA" id="ARBA00022801"/>
    </source>
</evidence>
<keyword evidence="4 9" id="KW-0479">Metal-binding</keyword>
<dbReference type="STRING" id="675824.A0A1E3QBW9"/>
<dbReference type="InterPro" id="IPR007484">
    <property type="entry name" value="Peptidase_M28"/>
</dbReference>
<dbReference type="FunFam" id="3.40.630.10:FF:000042">
    <property type="entry name" value="Peptide hydrolase"/>
    <property type="match status" value="1"/>
</dbReference>
<feature type="domain" description="Peptidase M28" evidence="10">
    <location>
        <begin position="159"/>
        <end position="367"/>
    </location>
</feature>
<dbReference type="Pfam" id="PF04389">
    <property type="entry name" value="Peptidase_M28"/>
    <property type="match status" value="1"/>
</dbReference>
<keyword evidence="2" id="KW-0031">Aminopeptidase</keyword>
<name>A0A1E3QBW9_LIPST</name>
<dbReference type="InterPro" id="IPR045175">
    <property type="entry name" value="M28_fam"/>
</dbReference>
<comment type="cofactor">
    <cofactor evidence="1">
        <name>Zn(2+)</name>
        <dbReference type="ChEBI" id="CHEBI:29105"/>
    </cofactor>
</comment>
<dbReference type="OrthoDB" id="2214at2759"/>
<dbReference type="CDD" id="cd03879">
    <property type="entry name" value="M28_AAP"/>
    <property type="match status" value="1"/>
</dbReference>
<dbReference type="GO" id="GO:0006508">
    <property type="term" value="P:proteolysis"/>
    <property type="evidence" value="ECO:0007669"/>
    <property type="project" value="UniProtKB-KW"/>
</dbReference>
<protein>
    <recommendedName>
        <fullName evidence="9">Peptide hydrolase</fullName>
        <ecNumber evidence="9">3.4.-.-</ecNumber>
    </recommendedName>
</protein>
<proteinExistence type="inferred from homology"/>
<dbReference type="GO" id="GO:0008235">
    <property type="term" value="F:metalloexopeptidase activity"/>
    <property type="evidence" value="ECO:0007669"/>
    <property type="project" value="InterPro"/>
</dbReference>
<dbReference type="PANTHER" id="PTHR12147:SF56">
    <property type="entry name" value="AMINOPEPTIDASE YDR415C-RELATED"/>
    <property type="match status" value="1"/>
</dbReference>
<evidence type="ECO:0000313" key="11">
    <source>
        <dbReference type="EMBL" id="ODQ74632.1"/>
    </source>
</evidence>
<dbReference type="Proteomes" id="UP000094385">
    <property type="component" value="Unassembled WGS sequence"/>
</dbReference>
<evidence type="ECO:0000256" key="3">
    <source>
        <dbReference type="ARBA" id="ARBA00022670"/>
    </source>
</evidence>
<dbReference type="EC" id="3.4.-.-" evidence="9"/>
<keyword evidence="5 9" id="KW-0732">Signal</keyword>
<evidence type="ECO:0000259" key="10">
    <source>
        <dbReference type="Pfam" id="PF04389"/>
    </source>
</evidence>
<gene>
    <name evidence="11" type="ORF">LIPSTDRAFT_2613</name>
</gene>
<dbReference type="EMBL" id="KV454292">
    <property type="protein sequence ID" value="ODQ74632.1"/>
    <property type="molecule type" value="Genomic_DNA"/>
</dbReference>
<keyword evidence="6 9" id="KW-0378">Hydrolase</keyword>
<feature type="signal peptide" evidence="9">
    <location>
        <begin position="1"/>
        <end position="18"/>
    </location>
</feature>
<evidence type="ECO:0000256" key="7">
    <source>
        <dbReference type="ARBA" id="ARBA00022833"/>
    </source>
</evidence>
<keyword evidence="12" id="KW-1185">Reference proteome</keyword>
<dbReference type="PANTHER" id="PTHR12147">
    <property type="entry name" value="METALLOPEPTIDASE M28 FAMILY MEMBER"/>
    <property type="match status" value="1"/>
</dbReference>
<accession>A0A1E3QBW9</accession>
<comment type="similarity">
    <text evidence="8">Belongs to the peptidase M28 family. M28E subfamily.</text>
</comment>
<evidence type="ECO:0000256" key="1">
    <source>
        <dbReference type="ARBA" id="ARBA00001947"/>
    </source>
</evidence>
<evidence type="ECO:0000313" key="12">
    <source>
        <dbReference type="Proteomes" id="UP000094385"/>
    </source>
</evidence>
<dbReference type="SUPFAM" id="SSF53187">
    <property type="entry name" value="Zn-dependent exopeptidases"/>
    <property type="match status" value="1"/>
</dbReference>
<evidence type="ECO:0000256" key="5">
    <source>
        <dbReference type="ARBA" id="ARBA00022729"/>
    </source>
</evidence>
<evidence type="ECO:0000256" key="2">
    <source>
        <dbReference type="ARBA" id="ARBA00022438"/>
    </source>
</evidence>
<evidence type="ECO:0000256" key="4">
    <source>
        <dbReference type="ARBA" id="ARBA00022723"/>
    </source>
</evidence>
<organism evidence="11 12">
    <name type="scientific">Lipomyces starkeyi NRRL Y-11557</name>
    <dbReference type="NCBI Taxonomy" id="675824"/>
    <lineage>
        <taxon>Eukaryota</taxon>
        <taxon>Fungi</taxon>
        <taxon>Dikarya</taxon>
        <taxon>Ascomycota</taxon>
        <taxon>Saccharomycotina</taxon>
        <taxon>Lipomycetes</taxon>
        <taxon>Lipomycetales</taxon>
        <taxon>Lipomycetaceae</taxon>
        <taxon>Lipomyces</taxon>
    </lineage>
</organism>
<sequence>MHFSTVVITLLLASAANAALISEHSIQTVFNPNELRLVQTEAGAQWISEADKLQLKRAGKKFFDITDHADDPVQVVVNVTYPAEVSLVEQAAPLLANISISNMKANLETFTSFYTRYYKSTTGADSSQWLFDTVKAIAAVNPDIVVFPFHHPWPQTSLIARIPGAKYNSAEDRIIVVGAHQDSINLIFPSFFGAPGADDDGSGTVTILETFRVLVENGFAPNNTVEFHWYSAEEGGLLGSQAIFSEYAKRQISVGAMLQQDMTGFVKKTLDNGLPESLGVITDFVHSELTEFIKKVISSYSSIPYVETECGYACSDHASAAKVGYPSAFVIESTFKDSNPFIHSTRDTIDRLSFEHMAEHAKLTLGFVYELGFSDLA</sequence>
<dbReference type="GO" id="GO:0046872">
    <property type="term" value="F:metal ion binding"/>
    <property type="evidence" value="ECO:0007669"/>
    <property type="project" value="UniProtKB-KW"/>
</dbReference>
<feature type="chain" id="PRO_5009027369" description="Peptide hydrolase" evidence="9">
    <location>
        <begin position="19"/>
        <end position="377"/>
    </location>
</feature>
<evidence type="ECO:0000256" key="8">
    <source>
        <dbReference type="ARBA" id="ARBA00043962"/>
    </source>
</evidence>